<dbReference type="AlphaFoldDB" id="A0A6M3KKK3"/>
<dbReference type="EMBL" id="MT142481">
    <property type="protein sequence ID" value="QJA82174.1"/>
    <property type="molecule type" value="Genomic_DNA"/>
</dbReference>
<accession>A0A6M3KKK3</accession>
<reference evidence="2" key="1">
    <citation type="submission" date="2020-03" db="EMBL/GenBank/DDBJ databases">
        <title>The deep terrestrial virosphere.</title>
        <authorList>
            <person name="Holmfeldt K."/>
            <person name="Nilsson E."/>
            <person name="Simone D."/>
            <person name="Lopez-Fernandez M."/>
            <person name="Wu X."/>
            <person name="de Brujin I."/>
            <person name="Lundin D."/>
            <person name="Andersson A."/>
            <person name="Bertilsson S."/>
            <person name="Dopson M."/>
        </authorList>
    </citation>
    <scope>NUCLEOTIDE SEQUENCE</scope>
    <source>
        <strain evidence="2">MM415A00437</strain>
    </source>
</reference>
<feature type="compositionally biased region" description="Low complexity" evidence="1">
    <location>
        <begin position="102"/>
        <end position="116"/>
    </location>
</feature>
<feature type="region of interest" description="Disordered" evidence="1">
    <location>
        <begin position="309"/>
        <end position="374"/>
    </location>
</feature>
<name>A0A6M3KKK3_9ZZZZ</name>
<feature type="compositionally biased region" description="Basic and acidic residues" evidence="1">
    <location>
        <begin position="321"/>
        <end position="357"/>
    </location>
</feature>
<feature type="region of interest" description="Disordered" evidence="1">
    <location>
        <begin position="1"/>
        <end position="122"/>
    </location>
</feature>
<proteinExistence type="predicted"/>
<gene>
    <name evidence="2" type="ORF">MM415A00437_0021</name>
</gene>
<feature type="compositionally biased region" description="Basic and acidic residues" evidence="1">
    <location>
        <begin position="60"/>
        <end position="91"/>
    </location>
</feature>
<protein>
    <submittedName>
        <fullName evidence="2">Uncharacterized protein</fullName>
    </submittedName>
</protein>
<feature type="region of interest" description="Disordered" evidence="1">
    <location>
        <begin position="155"/>
        <end position="199"/>
    </location>
</feature>
<feature type="compositionally biased region" description="Basic and acidic residues" evidence="1">
    <location>
        <begin position="1"/>
        <end position="27"/>
    </location>
</feature>
<sequence length="408" mass="45838">MGLDLKEIKEKAERGETLTPEETREIMAEPNLDGQEGHTADPEAENIDWGKAEDLGPDNKPIKTEEQLATEKKAQEEKDAATKKSADDLKARAKKVNLPDTATNEEVAAAEKAAPAPGKRDYFERLEEEINKPDGKEKLDDFNDREKAYFYQMRKDRRNRQKAEEERDVANFNLAKIKKEGKAAETPPPEEEDPLVMLEKKDPTDFLKVGEVVSILKKMKEPKAQDSPGNATVNLIQRKYLKMSEDIARSAHPEDFDEVIELSDDIISNNPDYLVQVSRAMTAGENPAEKVYELIKADPEFSKLLPVAQAKAQARKNTAKSAEKKETAPVKTPEELKKEEEARIREDKMQGNKDKTKTTAHASGGDSGGSDETIDGYTVDQIMKMSDLQYARLPKATRSKINERLLKQ</sequence>
<evidence type="ECO:0000256" key="1">
    <source>
        <dbReference type="SAM" id="MobiDB-lite"/>
    </source>
</evidence>
<evidence type="ECO:0000313" key="2">
    <source>
        <dbReference type="EMBL" id="QJA82174.1"/>
    </source>
</evidence>
<organism evidence="2">
    <name type="scientific">viral metagenome</name>
    <dbReference type="NCBI Taxonomy" id="1070528"/>
    <lineage>
        <taxon>unclassified sequences</taxon>
        <taxon>metagenomes</taxon>
        <taxon>organismal metagenomes</taxon>
    </lineage>
</organism>